<feature type="region of interest" description="Disordered" evidence="6">
    <location>
        <begin position="456"/>
        <end position="523"/>
    </location>
</feature>
<evidence type="ECO:0000313" key="9">
    <source>
        <dbReference type="EMBL" id="KAF3804352.1"/>
    </source>
</evidence>
<evidence type="ECO:0000259" key="8">
    <source>
        <dbReference type="Pfam" id="PF20684"/>
    </source>
</evidence>
<comment type="subcellular location">
    <subcellularLocation>
        <location evidence="1">Membrane</location>
        <topology evidence="1">Multi-pass membrane protein</topology>
    </subcellularLocation>
</comment>
<keyword evidence="4 7" id="KW-0472">Membrane</keyword>
<gene>
    <name evidence="9" type="ORF">GCG54_00000704</name>
</gene>
<dbReference type="InterPro" id="IPR049326">
    <property type="entry name" value="Rhodopsin_dom_fungi"/>
</dbReference>
<dbReference type="Proteomes" id="UP000613401">
    <property type="component" value="Unassembled WGS sequence"/>
</dbReference>
<feature type="transmembrane region" description="Helical" evidence="7">
    <location>
        <begin position="78"/>
        <end position="96"/>
    </location>
</feature>
<comment type="similarity">
    <text evidence="5">Belongs to the SAT4 family.</text>
</comment>
<dbReference type="Pfam" id="PF20684">
    <property type="entry name" value="Fung_rhodopsin"/>
    <property type="match status" value="1"/>
</dbReference>
<dbReference type="PANTHER" id="PTHR33048">
    <property type="entry name" value="PTH11-LIKE INTEGRAL MEMBRANE PROTEIN (AFU_ORTHOLOGUE AFUA_5G11245)"/>
    <property type="match status" value="1"/>
</dbReference>
<feature type="transmembrane region" description="Helical" evidence="7">
    <location>
        <begin position="325"/>
        <end position="344"/>
    </location>
</feature>
<evidence type="ECO:0000313" key="10">
    <source>
        <dbReference type="Proteomes" id="UP000613401"/>
    </source>
</evidence>
<dbReference type="InterPro" id="IPR052337">
    <property type="entry name" value="SAT4-like"/>
</dbReference>
<feature type="transmembrane region" description="Helical" evidence="7">
    <location>
        <begin position="162"/>
        <end position="181"/>
    </location>
</feature>
<keyword evidence="10" id="KW-1185">Reference proteome</keyword>
<protein>
    <recommendedName>
        <fullName evidence="8">Rhodopsin domain-containing protein</fullName>
    </recommendedName>
</protein>
<feature type="compositionally biased region" description="Polar residues" evidence="6">
    <location>
        <begin position="502"/>
        <end position="512"/>
    </location>
</feature>
<evidence type="ECO:0000256" key="4">
    <source>
        <dbReference type="ARBA" id="ARBA00023136"/>
    </source>
</evidence>
<evidence type="ECO:0000256" key="7">
    <source>
        <dbReference type="SAM" id="Phobius"/>
    </source>
</evidence>
<evidence type="ECO:0000256" key="5">
    <source>
        <dbReference type="ARBA" id="ARBA00038359"/>
    </source>
</evidence>
<feature type="transmembrane region" description="Helical" evidence="7">
    <location>
        <begin position="356"/>
        <end position="374"/>
    </location>
</feature>
<feature type="transmembrane region" description="Helical" evidence="7">
    <location>
        <begin position="394"/>
        <end position="413"/>
    </location>
</feature>
<dbReference type="EMBL" id="WVTB01000050">
    <property type="protein sequence ID" value="KAF3804352.1"/>
    <property type="molecule type" value="Genomic_DNA"/>
</dbReference>
<keyword evidence="2 7" id="KW-0812">Transmembrane</keyword>
<name>A0A8H4CIH0_COLGL</name>
<feature type="transmembrane region" description="Helical" evidence="7">
    <location>
        <begin position="272"/>
        <end position="293"/>
    </location>
</feature>
<organism evidence="9 10">
    <name type="scientific">Colletotrichum gloeosporioides</name>
    <name type="common">Anthracnose fungus</name>
    <name type="synonym">Glomerella cingulata</name>
    <dbReference type="NCBI Taxonomy" id="474922"/>
    <lineage>
        <taxon>Eukaryota</taxon>
        <taxon>Fungi</taxon>
        <taxon>Dikarya</taxon>
        <taxon>Ascomycota</taxon>
        <taxon>Pezizomycotina</taxon>
        <taxon>Sordariomycetes</taxon>
        <taxon>Hypocreomycetidae</taxon>
        <taxon>Glomerellales</taxon>
        <taxon>Glomerellaceae</taxon>
        <taxon>Colletotrichum</taxon>
        <taxon>Colletotrichum gloeosporioides species complex</taxon>
    </lineage>
</organism>
<proteinExistence type="inferred from homology"/>
<evidence type="ECO:0000256" key="1">
    <source>
        <dbReference type="ARBA" id="ARBA00004141"/>
    </source>
</evidence>
<feature type="transmembrane region" description="Helical" evidence="7">
    <location>
        <begin position="193"/>
        <end position="213"/>
    </location>
</feature>
<accession>A0A8H4CIH0</accession>
<keyword evidence="3 7" id="KW-1133">Transmembrane helix</keyword>
<dbReference type="GO" id="GO:0016020">
    <property type="term" value="C:membrane"/>
    <property type="evidence" value="ECO:0007669"/>
    <property type="project" value="UniProtKB-SubCell"/>
</dbReference>
<dbReference type="RefSeq" id="XP_045263511.1">
    <property type="nucleotide sequence ID" value="XM_045400838.1"/>
</dbReference>
<feature type="domain" description="Rhodopsin" evidence="8">
    <location>
        <begin position="177"/>
        <end position="419"/>
    </location>
</feature>
<reference evidence="9" key="1">
    <citation type="journal article" date="2020" name="Phytopathology">
        <title>Genome sequence and comparative analysis of Colletotrichum gloeosporioides isolated from Liriodendron leaves.</title>
        <authorList>
            <person name="Fu F.F."/>
            <person name="Hao Z."/>
            <person name="Wang P."/>
            <person name="Lu Y."/>
            <person name="Xue L.J."/>
            <person name="Wei G."/>
            <person name="Tian Y."/>
            <person name="Baishi H."/>
            <person name="Xu H."/>
            <person name="Shi J."/>
            <person name="Cheng T."/>
            <person name="Wang G."/>
            <person name="Yi Y."/>
            <person name="Chen J."/>
        </authorList>
    </citation>
    <scope>NUCLEOTIDE SEQUENCE</scope>
    <source>
        <strain evidence="9">Lc1</strain>
    </source>
</reference>
<evidence type="ECO:0000256" key="3">
    <source>
        <dbReference type="ARBA" id="ARBA00022989"/>
    </source>
</evidence>
<dbReference type="GeneID" id="69007876"/>
<dbReference type="PANTHER" id="PTHR33048:SF143">
    <property type="entry name" value="EXTRACELLULAR MEMBRANE PROTEIN CFEM DOMAIN-CONTAINING PROTEIN-RELATED"/>
    <property type="match status" value="1"/>
</dbReference>
<sequence length="523" mass="58574">MTLTAPVVWAGSSAPGQPPRHRSRGLHDVAPYATADPDLVCYPHMWSRAPSSHNTLPYRHALIDITERHASTIAAMKASLWALPVLACLPLVYGLYDNVPDCAVGLFLCATLRIRTPRLYTMRIHEFDMSLRRHELQYGFTKNQTWSDCNFTYHDEGGTISWVPPFLFGTVTIFFAMRLLTKWLRMGTWGWDDWTISFAYVMMVAFLVATTLAKQAGIGRDIWTLTVDQITAFIRGFFAFEIVYSVTLASIKASILFLYLRIFGSITETFRQILWGTQIFNVAVCITFVIVNLNQCKPLSYFWYGWDGRHPGYCIDLSAMALSHAALNIAIDVWMLVLPATQIYRLNLQKRQKAGIMSMFGVGIFITIVSAVRLKSFATFSHSWNPTYDFYGLAMWSHTELCVGLIVACMPAARSLARRLFPELLYVTKVSTARQSTRASGNVKIVSQDIGTIATDDVPESSTMSSPSNASKKDSLATLTPDRVPLKRLTTSDSLMDISPSERGTSFYSDSQKGGGKLSDPWD</sequence>
<feature type="transmembrane region" description="Helical" evidence="7">
    <location>
        <begin position="233"/>
        <end position="260"/>
    </location>
</feature>
<evidence type="ECO:0000256" key="6">
    <source>
        <dbReference type="SAM" id="MobiDB-lite"/>
    </source>
</evidence>
<evidence type="ECO:0000256" key="2">
    <source>
        <dbReference type="ARBA" id="ARBA00022692"/>
    </source>
</evidence>
<feature type="compositionally biased region" description="Polar residues" evidence="6">
    <location>
        <begin position="460"/>
        <end position="470"/>
    </location>
</feature>
<dbReference type="AlphaFoldDB" id="A0A8H4CIH0"/>
<comment type="caution">
    <text evidence="9">The sequence shown here is derived from an EMBL/GenBank/DDBJ whole genome shotgun (WGS) entry which is preliminary data.</text>
</comment>
<reference evidence="9" key="2">
    <citation type="submission" date="2020-03" db="EMBL/GenBank/DDBJ databases">
        <authorList>
            <person name="Fu F.-F."/>
            <person name="Chen J."/>
        </authorList>
    </citation>
    <scope>NUCLEOTIDE SEQUENCE</scope>
    <source>
        <strain evidence="9">Lc1</strain>
    </source>
</reference>